<protein>
    <recommendedName>
        <fullName evidence="4">Glycosyltransferase RgtA/B/C/D-like domain-containing protein</fullName>
    </recommendedName>
</protein>
<feature type="transmembrane region" description="Helical" evidence="1">
    <location>
        <begin position="296"/>
        <end position="317"/>
    </location>
</feature>
<dbReference type="EMBL" id="AP025314">
    <property type="protein sequence ID" value="BDD07666.1"/>
    <property type="molecule type" value="Genomic_DNA"/>
</dbReference>
<feature type="transmembrane region" description="Helical" evidence="1">
    <location>
        <begin position="211"/>
        <end position="230"/>
    </location>
</feature>
<keyword evidence="1" id="KW-0812">Transmembrane</keyword>
<keyword evidence="1" id="KW-1133">Transmembrane helix</keyword>
<reference evidence="2 3" key="1">
    <citation type="submission" date="2021-12" db="EMBL/GenBank/DDBJ databases">
        <title>Genome sequencing of bacteria with rrn-lacking chromosome and rrn-plasmid.</title>
        <authorList>
            <person name="Anda M."/>
            <person name="Iwasaki W."/>
        </authorList>
    </citation>
    <scope>NUCLEOTIDE SEQUENCE [LARGE SCALE GENOMIC DNA]</scope>
    <source>
        <strain evidence="2 3">DSM 100852</strain>
    </source>
</reference>
<feature type="transmembrane region" description="Helical" evidence="1">
    <location>
        <begin position="42"/>
        <end position="64"/>
    </location>
</feature>
<dbReference type="Proteomes" id="UP001348817">
    <property type="component" value="Chromosome"/>
</dbReference>
<proteinExistence type="predicted"/>
<name>A0AAU9CFX6_9BACT</name>
<feature type="transmembrane region" description="Helical" evidence="1">
    <location>
        <begin position="242"/>
        <end position="260"/>
    </location>
</feature>
<feature type="transmembrane region" description="Helical" evidence="1">
    <location>
        <begin position="76"/>
        <end position="103"/>
    </location>
</feature>
<feature type="transmembrane region" description="Helical" evidence="1">
    <location>
        <begin position="123"/>
        <end position="150"/>
    </location>
</feature>
<evidence type="ECO:0000313" key="3">
    <source>
        <dbReference type="Proteomes" id="UP001348817"/>
    </source>
</evidence>
<keyword evidence="3" id="KW-1185">Reference proteome</keyword>
<keyword evidence="1" id="KW-0472">Membrane</keyword>
<accession>A0AAU9CFX6</accession>
<feature type="transmembrane region" description="Helical" evidence="1">
    <location>
        <begin position="266"/>
        <end position="284"/>
    </location>
</feature>
<evidence type="ECO:0008006" key="4">
    <source>
        <dbReference type="Google" id="ProtNLM"/>
    </source>
</evidence>
<dbReference type="AlphaFoldDB" id="A0AAU9CFX6"/>
<feature type="transmembrane region" description="Helical" evidence="1">
    <location>
        <begin position="162"/>
        <end position="182"/>
    </location>
</feature>
<gene>
    <name evidence="2" type="ORF">FUAX_00980</name>
</gene>
<dbReference type="KEGG" id="fax:FUAX_00980"/>
<evidence type="ECO:0000256" key="1">
    <source>
        <dbReference type="SAM" id="Phobius"/>
    </source>
</evidence>
<organism evidence="2 3">
    <name type="scientific">Fulvitalea axinellae</name>
    <dbReference type="NCBI Taxonomy" id="1182444"/>
    <lineage>
        <taxon>Bacteria</taxon>
        <taxon>Pseudomonadati</taxon>
        <taxon>Bacteroidota</taxon>
        <taxon>Cytophagia</taxon>
        <taxon>Cytophagales</taxon>
        <taxon>Persicobacteraceae</taxon>
        <taxon>Fulvitalea</taxon>
    </lineage>
</organism>
<sequence>MLIGGKMAEGATMYRDLYDGMGPLSAGVYGILDSLFGRSVTAYRVLAIALVFTQCCIFAISGVLNKAYKENNYASGLVMMTLFCSFFQYMSLTPMLMANTFLILATHFSMNHVMSRQGEDSQILTVGIMAGLASLFYWPALLFLAGLEIVMVFLTNSVFRRYVLLIAGAALPLGFCAVYYLWHDGLHNLLNQGILSILHNRTAPLVNHTSVWAVCAIPLLLFFRALPALWGGRGFNYRHMSYGYAMLITAATALAVYFISPYRSPSNLIFVIGPAAFFITHYLLEIRKRFVTEIVFGFFIVLILGFNYTVALTPNIWAEYVDLSQLTIPKPTGLENGEAEKTLVLGPNFRLYGNGELATPFLDWRFTKPIFEELDDYGNLLLIHQAFENDPPKKIIDQENVMPKLLEKIPEFQQRYRKAGEGTYILIL</sequence>
<evidence type="ECO:0000313" key="2">
    <source>
        <dbReference type="EMBL" id="BDD07666.1"/>
    </source>
</evidence>